<dbReference type="AlphaFoldDB" id="K5CE24"/>
<dbReference type="InterPro" id="IPR036390">
    <property type="entry name" value="WH_DNA-bd_sf"/>
</dbReference>
<keyword evidence="3" id="KW-0238">DNA-binding</keyword>
<dbReference type="GO" id="GO:0032993">
    <property type="term" value="C:protein-DNA complex"/>
    <property type="evidence" value="ECO:0007669"/>
    <property type="project" value="TreeGrafter"/>
</dbReference>
<evidence type="ECO:0000259" key="5">
    <source>
        <dbReference type="PROSITE" id="PS50931"/>
    </source>
</evidence>
<dbReference type="PANTHER" id="PTHR30346">
    <property type="entry name" value="TRANSCRIPTIONAL DUAL REGULATOR HCAR-RELATED"/>
    <property type="match status" value="1"/>
</dbReference>
<dbReference type="EMBL" id="AMCW01000074">
    <property type="protein sequence ID" value="EKK01990.1"/>
    <property type="molecule type" value="Genomic_DNA"/>
</dbReference>
<evidence type="ECO:0000256" key="1">
    <source>
        <dbReference type="ARBA" id="ARBA00009437"/>
    </source>
</evidence>
<dbReference type="Gene3D" id="1.10.10.10">
    <property type="entry name" value="Winged helix-like DNA-binding domain superfamily/Winged helix DNA-binding domain"/>
    <property type="match status" value="1"/>
</dbReference>
<reference evidence="6 7" key="1">
    <citation type="journal article" date="2013" name="Mar. Genomics">
        <title>Expression of sulfatases in Rhodopirellula baltica and the diversity of sulfatases in the genus Rhodopirellula.</title>
        <authorList>
            <person name="Wegner C.E."/>
            <person name="Richter-Heitmann T."/>
            <person name="Klindworth A."/>
            <person name="Klockow C."/>
            <person name="Richter M."/>
            <person name="Achstetter T."/>
            <person name="Glockner F.O."/>
            <person name="Harder J."/>
        </authorList>
    </citation>
    <scope>NUCLEOTIDE SEQUENCE [LARGE SCALE GENOMIC DNA]</scope>
    <source>
        <strain evidence="6 7">SH28</strain>
    </source>
</reference>
<dbReference type="Pfam" id="PF03466">
    <property type="entry name" value="LysR_substrate"/>
    <property type="match status" value="1"/>
</dbReference>
<accession>K5CE24</accession>
<comment type="caution">
    <text evidence="6">The sequence shown here is derived from an EMBL/GenBank/DDBJ whole genome shotgun (WGS) entry which is preliminary data.</text>
</comment>
<evidence type="ECO:0000256" key="4">
    <source>
        <dbReference type="ARBA" id="ARBA00023163"/>
    </source>
</evidence>
<evidence type="ECO:0000313" key="6">
    <source>
        <dbReference type="EMBL" id="EKK01990.1"/>
    </source>
</evidence>
<dbReference type="PRINTS" id="PR00039">
    <property type="entry name" value="HTHLYSR"/>
</dbReference>
<dbReference type="InterPro" id="IPR000847">
    <property type="entry name" value="LysR_HTH_N"/>
</dbReference>
<evidence type="ECO:0000256" key="2">
    <source>
        <dbReference type="ARBA" id="ARBA00023015"/>
    </source>
</evidence>
<dbReference type="InterPro" id="IPR005119">
    <property type="entry name" value="LysR_subst-bd"/>
</dbReference>
<dbReference type="Gene3D" id="3.40.190.10">
    <property type="entry name" value="Periplasmic binding protein-like II"/>
    <property type="match status" value="2"/>
</dbReference>
<dbReference type="PROSITE" id="PS50931">
    <property type="entry name" value="HTH_LYSR"/>
    <property type="match status" value="1"/>
</dbReference>
<organism evidence="6 7">
    <name type="scientific">Rhodopirellula baltica SH28</name>
    <dbReference type="NCBI Taxonomy" id="993517"/>
    <lineage>
        <taxon>Bacteria</taxon>
        <taxon>Pseudomonadati</taxon>
        <taxon>Planctomycetota</taxon>
        <taxon>Planctomycetia</taxon>
        <taxon>Pirellulales</taxon>
        <taxon>Pirellulaceae</taxon>
        <taxon>Rhodopirellula</taxon>
    </lineage>
</organism>
<evidence type="ECO:0000313" key="7">
    <source>
        <dbReference type="Proteomes" id="UP000007993"/>
    </source>
</evidence>
<proteinExistence type="inferred from homology"/>
<dbReference type="Proteomes" id="UP000007993">
    <property type="component" value="Unassembled WGS sequence"/>
</dbReference>
<feature type="domain" description="HTH lysR-type" evidence="5">
    <location>
        <begin position="60"/>
        <end position="117"/>
    </location>
</feature>
<dbReference type="CDD" id="cd05466">
    <property type="entry name" value="PBP2_LTTR_substrate"/>
    <property type="match status" value="1"/>
</dbReference>
<name>K5CE24_RHOBT</name>
<dbReference type="SUPFAM" id="SSF53850">
    <property type="entry name" value="Periplasmic binding protein-like II"/>
    <property type="match status" value="1"/>
</dbReference>
<protein>
    <submittedName>
        <fullName evidence="6">LysR family transcriptional regulator</fullName>
    </submittedName>
</protein>
<dbReference type="SUPFAM" id="SSF46785">
    <property type="entry name" value="Winged helix' DNA-binding domain"/>
    <property type="match status" value="1"/>
</dbReference>
<dbReference type="PANTHER" id="PTHR30346:SF0">
    <property type="entry name" value="HCA OPERON TRANSCRIPTIONAL ACTIVATOR HCAR"/>
    <property type="match status" value="1"/>
</dbReference>
<dbReference type="FunFam" id="1.10.10.10:FF:000001">
    <property type="entry name" value="LysR family transcriptional regulator"/>
    <property type="match status" value="1"/>
</dbReference>
<dbReference type="GO" id="GO:0003700">
    <property type="term" value="F:DNA-binding transcription factor activity"/>
    <property type="evidence" value="ECO:0007669"/>
    <property type="project" value="InterPro"/>
</dbReference>
<sequence length="352" mass="40802">MVFNTRRLATLADRSRNELIELLVPPRAFEREVVARRRFDLDWMPTSPLLDPFSACDDSMDIDQLKYFQSVAETKSFTESATRMNLSQPALSRSIQRLEEEFGQPFFERKPRSVELTDAGLLFQRSATQILRILEDTRAEITDDGETGKIRIGAIPTIAPYFLPNLLKQFSNAFPRSQLIVHENTTDELLKRIKQGEIDLAILAEPISEKYVEVKPLMEEELCLLLPPDHPLCDKDRISMKDVEEEPFVMLDEAHCLSENIHSFCRQRSFLPVAVERANQLATVQELVSLSHGISMIPEMARRLDRSKRRVYKSFVSPRPTRRIVCVTNPYRFQSRLFAEFRDRPCDYSKNF</sequence>
<evidence type="ECO:0000256" key="3">
    <source>
        <dbReference type="ARBA" id="ARBA00023125"/>
    </source>
</evidence>
<gene>
    <name evidence="6" type="ORF">RBSH_02688</name>
</gene>
<keyword evidence="4" id="KW-0804">Transcription</keyword>
<dbReference type="Pfam" id="PF00126">
    <property type="entry name" value="HTH_1"/>
    <property type="match status" value="1"/>
</dbReference>
<comment type="similarity">
    <text evidence="1">Belongs to the LysR transcriptional regulatory family.</text>
</comment>
<keyword evidence="2" id="KW-0805">Transcription regulation</keyword>
<dbReference type="GO" id="GO:0003677">
    <property type="term" value="F:DNA binding"/>
    <property type="evidence" value="ECO:0007669"/>
    <property type="project" value="UniProtKB-KW"/>
</dbReference>
<dbReference type="PATRIC" id="fig|993517.3.peg.2897"/>
<dbReference type="InterPro" id="IPR036388">
    <property type="entry name" value="WH-like_DNA-bd_sf"/>
</dbReference>